<dbReference type="EMBL" id="KN820361">
    <property type="protein sequence ID" value="KIJ06366.1"/>
    <property type="molecule type" value="Genomic_DNA"/>
</dbReference>
<protein>
    <submittedName>
        <fullName evidence="2">Unplaced genomic scaffold PAXINscaffold_1039, whole genome shotgun sequence</fullName>
    </submittedName>
</protein>
<reference evidence="3" key="2">
    <citation type="submission" date="2015-01" db="EMBL/GenBank/DDBJ databases">
        <title>Evolutionary Origins and Diversification of the Mycorrhizal Mutualists.</title>
        <authorList>
            <consortium name="DOE Joint Genome Institute"/>
            <consortium name="Mycorrhizal Genomics Consortium"/>
            <person name="Kohler A."/>
            <person name="Kuo A."/>
            <person name="Nagy L.G."/>
            <person name="Floudas D."/>
            <person name="Copeland A."/>
            <person name="Barry K.W."/>
            <person name="Cichocki N."/>
            <person name="Veneault-Fourrey C."/>
            <person name="LaButti K."/>
            <person name="Lindquist E.A."/>
            <person name="Lipzen A."/>
            <person name="Lundell T."/>
            <person name="Morin E."/>
            <person name="Murat C."/>
            <person name="Riley R."/>
            <person name="Ohm R."/>
            <person name="Sun H."/>
            <person name="Tunlid A."/>
            <person name="Henrissat B."/>
            <person name="Grigoriev I.V."/>
            <person name="Hibbett D.S."/>
            <person name="Martin F."/>
        </authorList>
    </citation>
    <scope>NUCLEOTIDE SEQUENCE [LARGE SCALE GENOMIC DNA]</scope>
    <source>
        <strain evidence="3">ATCC 200175</strain>
    </source>
</reference>
<evidence type="ECO:0000313" key="2">
    <source>
        <dbReference type="EMBL" id="KIJ06366.1"/>
    </source>
</evidence>
<feature type="compositionally biased region" description="Basic residues" evidence="1">
    <location>
        <begin position="45"/>
        <end position="54"/>
    </location>
</feature>
<dbReference type="HOGENOM" id="CLU_1949481_0_0_1"/>
<evidence type="ECO:0000256" key="1">
    <source>
        <dbReference type="SAM" id="MobiDB-lite"/>
    </source>
</evidence>
<feature type="compositionally biased region" description="Acidic residues" evidence="1">
    <location>
        <begin position="24"/>
        <end position="37"/>
    </location>
</feature>
<dbReference type="AlphaFoldDB" id="A0A0C9TGE6"/>
<sequence length="129" mass="14562">MQSPKGPKATKAKKVKETRASPDAMDEDQPSDEEPKEDELAMRPKGQKAKKAKSKGKETWTSPDAMDEDSPSDDDREELQALVPTVDKGKNFLCRPWLQPHPWFQRHHRGKSTSSRRAPPPSSSRWPSS</sequence>
<organism evidence="2 3">
    <name type="scientific">Paxillus involutus ATCC 200175</name>
    <dbReference type="NCBI Taxonomy" id="664439"/>
    <lineage>
        <taxon>Eukaryota</taxon>
        <taxon>Fungi</taxon>
        <taxon>Dikarya</taxon>
        <taxon>Basidiomycota</taxon>
        <taxon>Agaricomycotina</taxon>
        <taxon>Agaricomycetes</taxon>
        <taxon>Agaricomycetidae</taxon>
        <taxon>Boletales</taxon>
        <taxon>Paxilineae</taxon>
        <taxon>Paxillaceae</taxon>
        <taxon>Paxillus</taxon>
    </lineage>
</organism>
<gene>
    <name evidence="2" type="ORF">PAXINDRAFT_20439</name>
</gene>
<feature type="compositionally biased region" description="Acidic residues" evidence="1">
    <location>
        <begin position="65"/>
        <end position="77"/>
    </location>
</feature>
<feature type="compositionally biased region" description="Low complexity" evidence="1">
    <location>
        <begin position="112"/>
        <end position="129"/>
    </location>
</feature>
<feature type="region of interest" description="Disordered" evidence="1">
    <location>
        <begin position="1"/>
        <end position="129"/>
    </location>
</feature>
<reference evidence="2 3" key="1">
    <citation type="submission" date="2014-06" db="EMBL/GenBank/DDBJ databases">
        <authorList>
            <consortium name="DOE Joint Genome Institute"/>
            <person name="Kuo A."/>
            <person name="Kohler A."/>
            <person name="Nagy L.G."/>
            <person name="Floudas D."/>
            <person name="Copeland A."/>
            <person name="Barry K.W."/>
            <person name="Cichocki N."/>
            <person name="Veneault-Fourrey C."/>
            <person name="LaButti K."/>
            <person name="Lindquist E.A."/>
            <person name="Lipzen A."/>
            <person name="Lundell T."/>
            <person name="Morin E."/>
            <person name="Murat C."/>
            <person name="Sun H."/>
            <person name="Tunlid A."/>
            <person name="Henrissat B."/>
            <person name="Grigoriev I.V."/>
            <person name="Hibbett D.S."/>
            <person name="Martin F."/>
            <person name="Nordberg H.P."/>
            <person name="Cantor M.N."/>
            <person name="Hua S.X."/>
        </authorList>
    </citation>
    <scope>NUCLEOTIDE SEQUENCE [LARGE SCALE GENOMIC DNA]</scope>
    <source>
        <strain evidence="2 3">ATCC 200175</strain>
    </source>
</reference>
<accession>A0A0C9TGE6</accession>
<keyword evidence="3" id="KW-1185">Reference proteome</keyword>
<evidence type="ECO:0000313" key="3">
    <source>
        <dbReference type="Proteomes" id="UP000053647"/>
    </source>
</evidence>
<proteinExistence type="predicted"/>
<dbReference type="Proteomes" id="UP000053647">
    <property type="component" value="Unassembled WGS sequence"/>
</dbReference>
<name>A0A0C9TGE6_PAXIN</name>